<gene>
    <name evidence="8" type="ORF">GOQ20_03315</name>
</gene>
<dbReference type="SUPFAM" id="SSF49899">
    <property type="entry name" value="Concanavalin A-like lectins/glucanases"/>
    <property type="match status" value="1"/>
</dbReference>
<feature type="domain" description="Glycosyl hydrolase family 32 C-terminal" evidence="7">
    <location>
        <begin position="392"/>
        <end position="473"/>
    </location>
</feature>
<dbReference type="InterPro" id="IPR011611">
    <property type="entry name" value="PfkB_dom"/>
</dbReference>
<name>A0A6H0V7F6_9BACT</name>
<dbReference type="InterPro" id="IPR029056">
    <property type="entry name" value="Ribokinase-like"/>
</dbReference>
<dbReference type="InterPro" id="IPR013320">
    <property type="entry name" value="ConA-like_dom_sf"/>
</dbReference>
<dbReference type="EMBL" id="CP047225">
    <property type="protein sequence ID" value="QIW62425.1"/>
    <property type="molecule type" value="Genomic_DNA"/>
</dbReference>
<protein>
    <recommendedName>
        <fullName evidence="2">beta-fructofuranosidase</fullName>
        <ecNumber evidence="2">3.2.1.26</ecNumber>
    </recommendedName>
</protein>
<reference evidence="8 9" key="1">
    <citation type="submission" date="2019-12" db="EMBL/GenBank/DDBJ databases">
        <title>Sequencing and analysis of the whole genome of Mycoplasma gallinaceum strain Peacock20181011.</title>
        <authorList>
            <person name="Liu X."/>
            <person name="Qin Z."/>
            <person name="Xu H."/>
        </authorList>
    </citation>
    <scope>NUCLEOTIDE SEQUENCE [LARGE SCALE GENOMIC DNA]</scope>
    <source>
        <strain evidence="8 9">Peacock20181011</strain>
    </source>
</reference>
<dbReference type="InterPro" id="IPR023296">
    <property type="entry name" value="Glyco_hydro_beta-prop_sf"/>
</dbReference>
<dbReference type="PANTHER" id="PTHR43101:SF1">
    <property type="entry name" value="BETA-FRUCTOSIDASE"/>
    <property type="match status" value="1"/>
</dbReference>
<keyword evidence="4" id="KW-0326">Glycosidase</keyword>
<evidence type="ECO:0000256" key="3">
    <source>
        <dbReference type="ARBA" id="ARBA00022801"/>
    </source>
</evidence>
<feature type="domain" description="Carbohydrate kinase PfkB" evidence="6">
    <location>
        <begin position="518"/>
        <end position="792"/>
    </location>
</feature>
<evidence type="ECO:0000256" key="2">
    <source>
        <dbReference type="ARBA" id="ARBA00012758"/>
    </source>
</evidence>
<dbReference type="Gene3D" id="2.60.120.560">
    <property type="entry name" value="Exo-inulinase, domain 1"/>
    <property type="match status" value="1"/>
</dbReference>
<evidence type="ECO:0000259" key="7">
    <source>
        <dbReference type="Pfam" id="PF08244"/>
    </source>
</evidence>
<dbReference type="Gene3D" id="3.40.1190.20">
    <property type="match status" value="1"/>
</dbReference>
<dbReference type="InterPro" id="IPR013189">
    <property type="entry name" value="Glyco_hydro_32_C"/>
</dbReference>
<evidence type="ECO:0000313" key="9">
    <source>
        <dbReference type="Proteomes" id="UP000503310"/>
    </source>
</evidence>
<dbReference type="InterPro" id="IPR001362">
    <property type="entry name" value="Glyco_hydro_32"/>
</dbReference>
<dbReference type="InterPro" id="IPR018053">
    <property type="entry name" value="Glyco_hydro_32_AS"/>
</dbReference>
<dbReference type="CDD" id="cd01167">
    <property type="entry name" value="bac_FRK"/>
    <property type="match status" value="1"/>
</dbReference>
<dbReference type="SUPFAM" id="SSF75005">
    <property type="entry name" value="Arabinanase/levansucrase/invertase"/>
    <property type="match status" value="1"/>
</dbReference>
<evidence type="ECO:0000259" key="6">
    <source>
        <dbReference type="Pfam" id="PF00294"/>
    </source>
</evidence>
<evidence type="ECO:0000256" key="4">
    <source>
        <dbReference type="ARBA" id="ARBA00023295"/>
    </source>
</evidence>
<dbReference type="Pfam" id="PF08244">
    <property type="entry name" value="Glyco_hydro_32C"/>
    <property type="match status" value="1"/>
</dbReference>
<evidence type="ECO:0000259" key="5">
    <source>
        <dbReference type="Pfam" id="PF00251"/>
    </source>
</evidence>
<sequence>MNKKRDYYYEKLEKMQFLAKNPYYADRFSFQNASQVKINHKLAANSEFLNKVHISPFAGLLNDPNGLAFYKGYYYIFYQNVPQIAMHKTKLWSCFRTKDFVNFESLPILIHPSIKQDWDGVFSGGAIVEDGKLIAYYTGNTKKWLNEKDYIRGSATIMCEFDEESLSFKPKEVLFEVDKEVYTGEFRDPFPVKIDNKYYLFHGAQDKGTKKGVISIYQSEHYFKDFKLLGTLKINNFETPDAYMYECPIFFKLGNYDVLSFSTQGQKYFGGNEKNDHVLFLIGKMDFENCVFETIKVQHSDLGFDFYACQIFNNQPSEEVIYLGWAAKPQDFEIATFDDGYAHHLNFPRKLALKNGHIYQTPYFLDVLKSGIKIKLSDTFILENKAYLINFSDIQGDFNFEISNQNGDNWSIKYQNNTLICNRSNMSFLQSVDTGLIYQRNVEKISKLEIILDTSFIEIFINDGEQVFSSKYFITGEKMINTNLKGEIEELKSYNFEQLRDKTILLPGEALIDRYQIENKVVDKVGGAPLNVCGAIGLLNKNTYFLGAIGNDDEGKMIESFFSSNNLNKNYLEVLPSYKTTIANVILDASGERNFSFLRGADKEFKLDKAPSFDSLVLSSATAFLGGNLLDTYHMLTDKAVNENKIIFFDPNYRDALYSQNLEDFVSKAKYFIEKANVIKLSDQELKLIFDLEVEKINELKYQNKIFLITLGKEGTLVFLNGQTHVIPSVDAKVVDTTGAGDSFFGYFIAQFIEHDFDFANLQIKDFEHIIFKANICASFVIQKHGAIESLPSVKDIEMKFNDEYFKKQ</sequence>
<dbReference type="GO" id="GO:0004564">
    <property type="term" value="F:beta-fructofuranosidase activity"/>
    <property type="evidence" value="ECO:0007669"/>
    <property type="project" value="UniProtKB-EC"/>
</dbReference>
<keyword evidence="3" id="KW-0378">Hydrolase</keyword>
<dbReference type="AlphaFoldDB" id="A0A6H0V7F6"/>
<dbReference type="PROSITE" id="PS00609">
    <property type="entry name" value="GLYCOSYL_HYDROL_F32"/>
    <property type="match status" value="1"/>
</dbReference>
<comment type="similarity">
    <text evidence="1">Belongs to the glycosyl hydrolase 32 family.</text>
</comment>
<proteinExistence type="inferred from homology"/>
<dbReference type="Pfam" id="PF00294">
    <property type="entry name" value="PfkB"/>
    <property type="match status" value="1"/>
</dbReference>
<evidence type="ECO:0000313" key="8">
    <source>
        <dbReference type="EMBL" id="QIW62425.1"/>
    </source>
</evidence>
<dbReference type="SMART" id="SM00640">
    <property type="entry name" value="Glyco_32"/>
    <property type="match status" value="1"/>
</dbReference>
<dbReference type="PANTHER" id="PTHR43101">
    <property type="entry name" value="BETA-FRUCTOSIDASE"/>
    <property type="match status" value="1"/>
</dbReference>
<organism evidence="8 9">
    <name type="scientific">Mycoplasmopsis gallinacea</name>
    <dbReference type="NCBI Taxonomy" id="29556"/>
    <lineage>
        <taxon>Bacteria</taxon>
        <taxon>Bacillati</taxon>
        <taxon>Mycoplasmatota</taxon>
        <taxon>Mycoplasmoidales</taxon>
        <taxon>Metamycoplasmataceae</taxon>
        <taxon>Mycoplasmopsis</taxon>
    </lineage>
</organism>
<dbReference type="Pfam" id="PF00251">
    <property type="entry name" value="Glyco_hydro_32N"/>
    <property type="match status" value="1"/>
</dbReference>
<accession>A0A6H0V7F6</accession>
<dbReference type="RefSeq" id="WP_167845386.1">
    <property type="nucleotide sequence ID" value="NZ_CP047225.1"/>
</dbReference>
<dbReference type="Gene3D" id="2.115.10.20">
    <property type="entry name" value="Glycosyl hydrolase domain, family 43"/>
    <property type="match status" value="1"/>
</dbReference>
<dbReference type="InterPro" id="IPR013148">
    <property type="entry name" value="Glyco_hydro_32_N"/>
</dbReference>
<evidence type="ECO:0000256" key="1">
    <source>
        <dbReference type="ARBA" id="ARBA00009902"/>
    </source>
</evidence>
<dbReference type="InterPro" id="IPR051214">
    <property type="entry name" value="GH32_Enzymes"/>
</dbReference>
<feature type="domain" description="Glycosyl hydrolase family 32 N-terminal" evidence="5">
    <location>
        <begin position="53"/>
        <end position="362"/>
    </location>
</feature>
<dbReference type="CDD" id="cd18623">
    <property type="entry name" value="GH32_ScrB-like"/>
    <property type="match status" value="1"/>
</dbReference>
<dbReference type="EC" id="3.2.1.26" evidence="2"/>
<dbReference type="SUPFAM" id="SSF53613">
    <property type="entry name" value="Ribokinase-like"/>
    <property type="match status" value="1"/>
</dbReference>
<dbReference type="GO" id="GO:0005975">
    <property type="term" value="P:carbohydrate metabolic process"/>
    <property type="evidence" value="ECO:0007669"/>
    <property type="project" value="InterPro"/>
</dbReference>
<dbReference type="Proteomes" id="UP000503310">
    <property type="component" value="Chromosome"/>
</dbReference>